<dbReference type="CDD" id="cd00093">
    <property type="entry name" value="HTH_XRE"/>
    <property type="match status" value="1"/>
</dbReference>
<dbReference type="Gene3D" id="1.10.260.40">
    <property type="entry name" value="lambda repressor-like DNA-binding domains"/>
    <property type="match status" value="1"/>
</dbReference>
<dbReference type="SUPFAM" id="SSF47413">
    <property type="entry name" value="lambda repressor-like DNA-binding domains"/>
    <property type="match status" value="1"/>
</dbReference>
<dbReference type="InterPro" id="IPR001387">
    <property type="entry name" value="Cro/C1-type_HTH"/>
</dbReference>
<dbReference type="PROSITE" id="PS50943">
    <property type="entry name" value="HTH_CROC1"/>
    <property type="match status" value="1"/>
</dbReference>
<accession>A0ABS0AG16</accession>
<sequence>MSTMRQQLKARRKALGLRQEDMGTRVGMPRQQYQLLEAKGNPRLDTLELVAKGLNSELMLIPREKLAAVKAVLEGKALPVRESDAPDYSEAPSLPDDPWAGLLGDGE</sequence>
<organism evidence="3 4">
    <name type="scientific">Alloalcanivorax venustensis ISO4</name>
    <dbReference type="NCBI Taxonomy" id="1177184"/>
    <lineage>
        <taxon>Bacteria</taxon>
        <taxon>Pseudomonadati</taxon>
        <taxon>Pseudomonadota</taxon>
        <taxon>Gammaproteobacteria</taxon>
        <taxon>Oceanospirillales</taxon>
        <taxon>Alcanivoracaceae</taxon>
        <taxon>Alloalcanivorax</taxon>
    </lineage>
</organism>
<dbReference type="EMBL" id="ARXR01000010">
    <property type="protein sequence ID" value="MBF5053018.1"/>
    <property type="molecule type" value="Genomic_DNA"/>
</dbReference>
<gene>
    <name evidence="3" type="ORF">ISO4_01620</name>
</gene>
<evidence type="ECO:0000259" key="2">
    <source>
        <dbReference type="PROSITE" id="PS50943"/>
    </source>
</evidence>
<dbReference type="SMART" id="SM00530">
    <property type="entry name" value="HTH_XRE"/>
    <property type="match status" value="1"/>
</dbReference>
<dbReference type="RefSeq" id="WP_194855857.1">
    <property type="nucleotide sequence ID" value="NZ_ARXR01000010.1"/>
</dbReference>
<dbReference type="Proteomes" id="UP000644441">
    <property type="component" value="Unassembled WGS sequence"/>
</dbReference>
<proteinExistence type="predicted"/>
<dbReference type="InterPro" id="IPR010982">
    <property type="entry name" value="Lambda_DNA-bd_dom_sf"/>
</dbReference>
<protein>
    <submittedName>
        <fullName evidence="3">Helix-turn-helix domain-containing protein</fullName>
    </submittedName>
</protein>
<comment type="caution">
    <text evidence="3">The sequence shown here is derived from an EMBL/GenBank/DDBJ whole genome shotgun (WGS) entry which is preliminary data.</text>
</comment>
<dbReference type="Pfam" id="PF01381">
    <property type="entry name" value="HTH_3"/>
    <property type="match status" value="1"/>
</dbReference>
<feature type="domain" description="HTH cro/C1-type" evidence="2">
    <location>
        <begin position="8"/>
        <end position="61"/>
    </location>
</feature>
<feature type="region of interest" description="Disordered" evidence="1">
    <location>
        <begin position="79"/>
        <end position="107"/>
    </location>
</feature>
<reference evidence="3 4" key="1">
    <citation type="submission" date="2012-09" db="EMBL/GenBank/DDBJ databases">
        <title>Genome Sequence of alkane-degrading Bacterium Alcanivorax venustensis ISO4.</title>
        <authorList>
            <person name="Lai Q."/>
            <person name="Shao Z."/>
        </authorList>
    </citation>
    <scope>NUCLEOTIDE SEQUENCE [LARGE SCALE GENOMIC DNA]</scope>
    <source>
        <strain evidence="3 4">ISO4</strain>
    </source>
</reference>
<evidence type="ECO:0000313" key="4">
    <source>
        <dbReference type="Proteomes" id="UP000644441"/>
    </source>
</evidence>
<keyword evidence="4" id="KW-1185">Reference proteome</keyword>
<name>A0ABS0AG16_9GAMM</name>
<evidence type="ECO:0000256" key="1">
    <source>
        <dbReference type="SAM" id="MobiDB-lite"/>
    </source>
</evidence>
<evidence type="ECO:0000313" key="3">
    <source>
        <dbReference type="EMBL" id="MBF5053018.1"/>
    </source>
</evidence>